<dbReference type="InterPro" id="IPR003609">
    <property type="entry name" value="Pan_app"/>
</dbReference>
<reference evidence="3 4" key="1">
    <citation type="journal article" date="2013" name="Nature">
        <title>Insights into bilaterian evolution from three spiralian genomes.</title>
        <authorList>
            <person name="Simakov O."/>
            <person name="Marletaz F."/>
            <person name="Cho S.J."/>
            <person name="Edsinger-Gonzales E."/>
            <person name="Havlak P."/>
            <person name="Hellsten U."/>
            <person name="Kuo D.H."/>
            <person name="Larsson T."/>
            <person name="Lv J."/>
            <person name="Arendt D."/>
            <person name="Savage R."/>
            <person name="Osoegawa K."/>
            <person name="de Jong P."/>
            <person name="Grimwood J."/>
            <person name="Chapman J.A."/>
            <person name="Shapiro H."/>
            <person name="Aerts A."/>
            <person name="Otillar R.P."/>
            <person name="Terry A.Y."/>
            <person name="Boore J.L."/>
            <person name="Grigoriev I.V."/>
            <person name="Lindberg D.R."/>
            <person name="Seaver E.C."/>
            <person name="Weisblat D.A."/>
            <person name="Putnam N.H."/>
            <person name="Rokhsar D.S."/>
        </authorList>
    </citation>
    <scope>NUCLEOTIDE SEQUENCE [LARGE SCALE GENOMIC DNA]</scope>
</reference>
<sequence>MGIIVFIFLIEQSVALVSPKYLYPLGGDSFTYDVINNQDGINPQSTDCFTVGPNHPQLSFSAMYFDMNVNKYADVRIPSDTSISDIGFTVFFNALDPSGYLFHYRSDNQGNINFITEMYVKIDNGQVISKIDSSSYSASPLVFPVGANGPHTISLNTWIMISFSNSYSGTTTLYVNTLVEDYTHPFNFRLKTPGTLRFGASLLSPTNAFHGFMTCGALYNVASGFDNVAEILQYCSETNWPNLPPKPTCQNWYVTVSVHHLFPLDDVAWTSDVHLMLHNNNNKCLRSGKTHPSFDHRGLRFDGSSYSSLKLTINSSDLSGDFSLMTYIYFQNFSSGKIIQILSSSGNTVLELIHTGTGVYFEAFTTSSSCALSHITTNINFNSWILLGILRETNQLLVSIDDSIFHIPDTCGSFGLSGNAYIEIGNSERGSIGFRGSMRCLVLFNELLDTNVGSTMKHYCTSAQSDAVANVINNCALQPLCERKYLLLRHNMKPVNAFQQLSSGIFRSLPACAAHCFTLADCRSFTYNNSQCVTYDEVTAAGLINSPGVRYYILAI</sequence>
<dbReference type="CTD" id="20239496"/>
<accession>V4ABU2</accession>
<feature type="chain" id="PRO_5012700676" description="Apple domain-containing protein" evidence="1">
    <location>
        <begin position="16"/>
        <end position="556"/>
    </location>
</feature>
<gene>
    <name evidence="3" type="ORF">LOTGIDRAFT_163663</name>
</gene>
<keyword evidence="4" id="KW-1185">Reference proteome</keyword>
<dbReference type="SUPFAM" id="SSF49899">
    <property type="entry name" value="Concanavalin A-like lectins/glucanases"/>
    <property type="match status" value="2"/>
</dbReference>
<feature type="domain" description="Apple" evidence="2">
    <location>
        <begin position="481"/>
        <end position="556"/>
    </location>
</feature>
<dbReference type="OMA" id="NIFVMAT"/>
<dbReference type="AlphaFoldDB" id="V4ABU2"/>
<dbReference type="Gene3D" id="2.60.120.200">
    <property type="match status" value="1"/>
</dbReference>
<evidence type="ECO:0000313" key="4">
    <source>
        <dbReference type="Proteomes" id="UP000030746"/>
    </source>
</evidence>
<dbReference type="InterPro" id="IPR013320">
    <property type="entry name" value="ConA-like_dom_sf"/>
</dbReference>
<name>V4ABU2_LOTGI</name>
<keyword evidence="1" id="KW-0732">Signal</keyword>
<evidence type="ECO:0000259" key="2">
    <source>
        <dbReference type="PROSITE" id="PS50948"/>
    </source>
</evidence>
<feature type="signal peptide" evidence="1">
    <location>
        <begin position="1"/>
        <end position="15"/>
    </location>
</feature>
<proteinExistence type="predicted"/>
<dbReference type="Pfam" id="PF00024">
    <property type="entry name" value="PAN_1"/>
    <property type="match status" value="1"/>
</dbReference>
<evidence type="ECO:0000256" key="1">
    <source>
        <dbReference type="SAM" id="SignalP"/>
    </source>
</evidence>
<dbReference type="PROSITE" id="PS50948">
    <property type="entry name" value="PAN"/>
    <property type="match status" value="1"/>
</dbReference>
<dbReference type="RefSeq" id="XP_009058438.1">
    <property type="nucleotide sequence ID" value="XM_009060190.1"/>
</dbReference>
<protein>
    <recommendedName>
        <fullName evidence="2">Apple domain-containing protein</fullName>
    </recommendedName>
</protein>
<dbReference type="KEGG" id="lgi:LOTGIDRAFT_163663"/>
<dbReference type="Proteomes" id="UP000030746">
    <property type="component" value="Unassembled WGS sequence"/>
</dbReference>
<dbReference type="OrthoDB" id="10461098at2759"/>
<evidence type="ECO:0000313" key="3">
    <source>
        <dbReference type="EMBL" id="ESO90781.1"/>
    </source>
</evidence>
<dbReference type="GeneID" id="20239496"/>
<dbReference type="HOGENOM" id="CLU_019329_0_0_1"/>
<dbReference type="EMBL" id="KB202325">
    <property type="protein sequence ID" value="ESO90781.1"/>
    <property type="molecule type" value="Genomic_DNA"/>
</dbReference>
<organism evidence="3 4">
    <name type="scientific">Lottia gigantea</name>
    <name type="common">Giant owl limpet</name>
    <dbReference type="NCBI Taxonomy" id="225164"/>
    <lineage>
        <taxon>Eukaryota</taxon>
        <taxon>Metazoa</taxon>
        <taxon>Spiralia</taxon>
        <taxon>Lophotrochozoa</taxon>
        <taxon>Mollusca</taxon>
        <taxon>Gastropoda</taxon>
        <taxon>Patellogastropoda</taxon>
        <taxon>Lottioidea</taxon>
        <taxon>Lottiidae</taxon>
        <taxon>Lottia</taxon>
    </lineage>
</organism>